<reference evidence="3" key="3">
    <citation type="submission" date="2023-09" db="EMBL/GenBank/DDBJ databases">
        <authorList>
            <person name="Schober I."/>
            <person name="Bunk B."/>
        </authorList>
    </citation>
    <scope>NUCLEOTIDE SEQUENCE</scope>
    <source>
        <strain evidence="3">DSM 103800</strain>
    </source>
</reference>
<dbReference type="RefSeq" id="WP_075798454.1">
    <property type="nucleotide sequence ID" value="NZ_CP015583.1"/>
</dbReference>
<gene>
    <name evidence="2" type="ORF">RGI145_11460</name>
    <name evidence="3" type="ORF">RQ831_02170</name>
</gene>
<proteinExistence type="predicted"/>
<evidence type="ECO:0000313" key="5">
    <source>
        <dbReference type="Proteomes" id="UP001258945"/>
    </source>
</evidence>
<dbReference type="KEGG" id="rgi:RGI145_11460"/>
<keyword evidence="5" id="KW-1185">Reference proteome</keyword>
<dbReference type="Proteomes" id="UP000185494">
    <property type="component" value="Chromosome 1"/>
</dbReference>
<dbReference type="EMBL" id="CP015583">
    <property type="protein sequence ID" value="APT57629.1"/>
    <property type="molecule type" value="Genomic_DNA"/>
</dbReference>
<dbReference type="EMBL" id="JAVVDO010000002">
    <property type="protein sequence ID" value="MDT8329840.1"/>
    <property type="molecule type" value="Genomic_DNA"/>
</dbReference>
<organism evidence="2 4">
    <name type="scientific">Roseomonas gilardii</name>
    <dbReference type="NCBI Taxonomy" id="257708"/>
    <lineage>
        <taxon>Bacteria</taxon>
        <taxon>Pseudomonadati</taxon>
        <taxon>Pseudomonadota</taxon>
        <taxon>Alphaproteobacteria</taxon>
        <taxon>Acetobacterales</taxon>
        <taxon>Roseomonadaceae</taxon>
        <taxon>Roseomonas</taxon>
    </lineage>
</organism>
<dbReference type="Proteomes" id="UP001258945">
    <property type="component" value="Unassembled WGS sequence"/>
</dbReference>
<sequence length="138" mass="15359">MAADPLFRHLGRLLRREPWWAEFWAGAACLVWTLWTFLAAVEPGARPTFRLATSLPPPLADERFWQASGAVLGLIQVASLLADHRRARRAASFLGSWWWTTLFLALLLADPGAPAMALYAVMAAINLVSLVRLRPELP</sequence>
<keyword evidence="1" id="KW-0812">Transmembrane</keyword>
<dbReference type="STRING" id="257708.RGI145_11460"/>
<protein>
    <submittedName>
        <fullName evidence="2">Uncharacterized protein</fullName>
    </submittedName>
</protein>
<evidence type="ECO:0000313" key="3">
    <source>
        <dbReference type="EMBL" id="MDT8329840.1"/>
    </source>
</evidence>
<evidence type="ECO:0000313" key="2">
    <source>
        <dbReference type="EMBL" id="APT57629.1"/>
    </source>
</evidence>
<keyword evidence="1" id="KW-1133">Transmembrane helix</keyword>
<accession>A0A1L7AG13</accession>
<keyword evidence="1" id="KW-0472">Membrane</keyword>
<feature type="transmembrane region" description="Helical" evidence="1">
    <location>
        <begin position="21"/>
        <end position="41"/>
    </location>
</feature>
<feature type="transmembrane region" description="Helical" evidence="1">
    <location>
        <begin position="64"/>
        <end position="83"/>
    </location>
</feature>
<evidence type="ECO:0000313" key="4">
    <source>
        <dbReference type="Proteomes" id="UP000185494"/>
    </source>
</evidence>
<name>A0A1L7AG13_9PROT</name>
<reference evidence="2 4" key="1">
    <citation type="submission" date="2016-05" db="EMBL/GenBank/DDBJ databases">
        <title>Complete Genome and Methylome Analysis of Psychrotrophic Bacterial Isolates from Antarctic Lake Untersee.</title>
        <authorList>
            <person name="Fomenkov A."/>
            <person name="Akimov V.N."/>
            <person name="Vasilyeva L.V."/>
            <person name="Andersen D."/>
            <person name="Vincze T."/>
            <person name="Roberts R.J."/>
        </authorList>
    </citation>
    <scope>NUCLEOTIDE SEQUENCE [LARGE SCALE GENOMIC DNA]</scope>
    <source>
        <strain evidence="2 4">U14-5</strain>
    </source>
</reference>
<dbReference type="AlphaFoldDB" id="A0A1L7AG13"/>
<reference evidence="3 5" key="2">
    <citation type="journal article" date="2019" name="Microb. Pathog.">
        <title>Comparison of VITEK 2, MALDI-TOF MS, 16S rRNA gene sequencing, and whole-genome sequencing for identification of Roseomonas mucosa.</title>
        <authorList>
            <person name="Rudolph W.W."/>
            <person name="Gunzer F."/>
            <person name="Trauth M."/>
            <person name="Bunk B."/>
            <person name="Bigge R."/>
            <person name="Schrottner P."/>
        </authorList>
    </citation>
    <scope>NUCLEOTIDE SEQUENCE [LARGE SCALE GENOMIC DNA]</scope>
    <source>
        <strain evidence="3 5">DSM 103800</strain>
    </source>
</reference>
<evidence type="ECO:0000256" key="1">
    <source>
        <dbReference type="SAM" id="Phobius"/>
    </source>
</evidence>